<sequence>MGDQTWRSISREMLKPGDHICTEGGKVSSIIMVSLLLVFIEKSNVSCRGGSMKLLEEVIEFATSELQRKEFCSGYNLLGCNCEHFATLCKTGLALSMQSILFKVKVAALHTILRAMFSAAAFIEATPNKHLISQGPCNLIWQTWQVSQQSTDNANEQ</sequence>
<evidence type="ECO:0000313" key="2">
    <source>
        <dbReference type="EMBL" id="KAK9175290.1"/>
    </source>
</evidence>
<keyword evidence="3" id="KW-1185">Reference proteome</keyword>
<organism evidence="2 3">
    <name type="scientific">Citrus x changshan-huyou</name>
    <dbReference type="NCBI Taxonomy" id="2935761"/>
    <lineage>
        <taxon>Eukaryota</taxon>
        <taxon>Viridiplantae</taxon>
        <taxon>Streptophyta</taxon>
        <taxon>Embryophyta</taxon>
        <taxon>Tracheophyta</taxon>
        <taxon>Spermatophyta</taxon>
        <taxon>Magnoliopsida</taxon>
        <taxon>eudicotyledons</taxon>
        <taxon>Gunneridae</taxon>
        <taxon>Pentapetalae</taxon>
        <taxon>rosids</taxon>
        <taxon>malvids</taxon>
        <taxon>Sapindales</taxon>
        <taxon>Rutaceae</taxon>
        <taxon>Aurantioideae</taxon>
        <taxon>Citrus</taxon>
    </lineage>
</organism>
<evidence type="ECO:0000313" key="3">
    <source>
        <dbReference type="Proteomes" id="UP001428341"/>
    </source>
</evidence>
<gene>
    <name evidence="2" type="ORF">WN944_027296</name>
</gene>
<dbReference type="PROSITE" id="PS51934">
    <property type="entry name" value="LRAT"/>
    <property type="match status" value="1"/>
</dbReference>
<proteinExistence type="predicted"/>
<dbReference type="Proteomes" id="UP001428341">
    <property type="component" value="Unassembled WGS sequence"/>
</dbReference>
<name>A0AAP0LIA1_9ROSI</name>
<dbReference type="AlphaFoldDB" id="A0AAP0LIA1"/>
<dbReference type="EMBL" id="JBCGBO010000025">
    <property type="protein sequence ID" value="KAK9175290.1"/>
    <property type="molecule type" value="Genomic_DNA"/>
</dbReference>
<dbReference type="PANTHER" id="PTHR46137">
    <property type="entry name" value="OS05G0310600 PROTEIN"/>
    <property type="match status" value="1"/>
</dbReference>
<reference evidence="2 3" key="1">
    <citation type="submission" date="2024-05" db="EMBL/GenBank/DDBJ databases">
        <title>Haplotype-resolved chromosome-level genome assembly of Huyou (Citrus changshanensis).</title>
        <authorList>
            <person name="Miao C."/>
            <person name="Chen W."/>
            <person name="Wu Y."/>
            <person name="Wang L."/>
            <person name="Zhao S."/>
            <person name="Grierson D."/>
            <person name="Xu C."/>
            <person name="Chen K."/>
        </authorList>
    </citation>
    <scope>NUCLEOTIDE SEQUENCE [LARGE SCALE GENOMIC DNA]</scope>
    <source>
        <strain evidence="2">01-14</strain>
        <tissue evidence="2">Leaf</tissue>
    </source>
</reference>
<protein>
    <recommendedName>
        <fullName evidence="1">LRAT domain-containing protein</fullName>
    </recommendedName>
</protein>
<feature type="domain" description="LRAT" evidence="1">
    <location>
        <begin position="1"/>
        <end position="98"/>
    </location>
</feature>
<dbReference type="InterPro" id="IPR007053">
    <property type="entry name" value="LRAT_dom"/>
</dbReference>
<accession>A0AAP0LIA1</accession>
<dbReference type="PANTHER" id="PTHR46137:SF1">
    <property type="entry name" value="LRAT DOMAIN-CONTAINING PROTEIN"/>
    <property type="match status" value="1"/>
</dbReference>
<evidence type="ECO:0000259" key="1">
    <source>
        <dbReference type="PROSITE" id="PS51934"/>
    </source>
</evidence>
<comment type="caution">
    <text evidence="2">The sequence shown here is derived from an EMBL/GenBank/DDBJ whole genome shotgun (WGS) entry which is preliminary data.</text>
</comment>
<dbReference type="Pfam" id="PF04970">
    <property type="entry name" value="LRAT"/>
    <property type="match status" value="1"/>
</dbReference>
<dbReference type="Gene3D" id="3.90.1720.10">
    <property type="entry name" value="endopeptidase domain like (from Nostoc punctiforme)"/>
    <property type="match status" value="1"/>
</dbReference>